<evidence type="ECO:0000256" key="1">
    <source>
        <dbReference type="SAM" id="Phobius"/>
    </source>
</evidence>
<organism evidence="3 4">
    <name type="scientific">Actinia tenebrosa</name>
    <name type="common">Australian red waratah sea anemone</name>
    <dbReference type="NCBI Taxonomy" id="6105"/>
    <lineage>
        <taxon>Eukaryota</taxon>
        <taxon>Metazoa</taxon>
        <taxon>Cnidaria</taxon>
        <taxon>Anthozoa</taxon>
        <taxon>Hexacorallia</taxon>
        <taxon>Actiniaria</taxon>
        <taxon>Actiniidae</taxon>
        <taxon>Actinia</taxon>
    </lineage>
</organism>
<reference evidence="4" key="1">
    <citation type="submission" date="2025-08" db="UniProtKB">
        <authorList>
            <consortium name="RefSeq"/>
        </authorList>
    </citation>
    <scope>IDENTIFICATION</scope>
    <source>
        <tissue evidence="4">Tentacle</tissue>
    </source>
</reference>
<dbReference type="GeneID" id="116297920"/>
<accession>A0A6P8I3N7</accession>
<keyword evidence="1" id="KW-0812">Transmembrane</keyword>
<evidence type="ECO:0000313" key="3">
    <source>
        <dbReference type="Proteomes" id="UP000515163"/>
    </source>
</evidence>
<proteinExistence type="predicted"/>
<evidence type="ECO:0000259" key="2">
    <source>
        <dbReference type="Pfam" id="PF01145"/>
    </source>
</evidence>
<keyword evidence="1" id="KW-0472">Membrane</keyword>
<sequence length="279" mass="31058">MAGENRKDKKTLIIILVLAVLGSIIALVVNSLKRIDTWEVGISYDVHQKKLGDKIQTAGLHMGTPGFQFIKFPSVFKTIKFNKITCFNKEGVSIVIHEQFQYRARPKNLRDIIIRYKNHETYAKLLRSLALAAIHDSCSAFNVTQFQTQRAVFQEYVRTLTAQRFNNESAEENIKLAKAQRPRLLITANTAKQEAITAAQITKQKADAEASVILAQADATAAGITSTFEAEATAYEAVLTNQNLTIEGLLSYMAVRAVAEKGKVSVNLKEPARTKYTHT</sequence>
<dbReference type="InterPro" id="IPR001107">
    <property type="entry name" value="Band_7"/>
</dbReference>
<keyword evidence="1" id="KW-1133">Transmembrane helix</keyword>
<feature type="transmembrane region" description="Helical" evidence="1">
    <location>
        <begin position="12"/>
        <end position="32"/>
    </location>
</feature>
<keyword evidence="3" id="KW-1185">Reference proteome</keyword>
<name>A0A6P8I3N7_ACTTE</name>
<dbReference type="AlphaFoldDB" id="A0A6P8I3N7"/>
<gene>
    <name evidence="4" type="primary">LOC116297920</name>
</gene>
<dbReference type="Proteomes" id="UP000515163">
    <property type="component" value="Unplaced"/>
</dbReference>
<dbReference type="OrthoDB" id="190994at2759"/>
<evidence type="ECO:0000313" key="4">
    <source>
        <dbReference type="RefSeq" id="XP_031562106.1"/>
    </source>
</evidence>
<dbReference type="RefSeq" id="XP_031562106.1">
    <property type="nucleotide sequence ID" value="XM_031706246.1"/>
</dbReference>
<dbReference type="Pfam" id="PF01145">
    <property type="entry name" value="Band_7"/>
    <property type="match status" value="1"/>
</dbReference>
<feature type="domain" description="Band 7" evidence="2">
    <location>
        <begin position="34"/>
        <end position="216"/>
    </location>
</feature>
<protein>
    <submittedName>
        <fullName evidence="4">Uncharacterized protein LOC116297920 isoform X2</fullName>
    </submittedName>
</protein>